<accession>A0A3N4JZ47</accession>
<name>A0A3N4JZ47_9PEZI</name>
<dbReference type="EMBL" id="ML120392">
    <property type="protein sequence ID" value="RPA98954.1"/>
    <property type="molecule type" value="Genomic_DNA"/>
</dbReference>
<sequence>MNSIFLIPCYFLLSFVNIPVALGEDFISGVIFFLSLLTFAFLSGFWLRESLRPAFICSFVKYSATGKKLGTAEMRRGWGVRAWHKK</sequence>
<keyword evidence="2" id="KW-0732">Signal</keyword>
<reference evidence="3 4" key="1">
    <citation type="journal article" date="2018" name="Nat. Ecol. Evol.">
        <title>Pezizomycetes genomes reveal the molecular basis of ectomycorrhizal truffle lifestyle.</title>
        <authorList>
            <person name="Murat C."/>
            <person name="Payen T."/>
            <person name="Noel B."/>
            <person name="Kuo A."/>
            <person name="Morin E."/>
            <person name="Chen J."/>
            <person name="Kohler A."/>
            <person name="Krizsan K."/>
            <person name="Balestrini R."/>
            <person name="Da Silva C."/>
            <person name="Montanini B."/>
            <person name="Hainaut M."/>
            <person name="Levati E."/>
            <person name="Barry K.W."/>
            <person name="Belfiori B."/>
            <person name="Cichocki N."/>
            <person name="Clum A."/>
            <person name="Dockter R.B."/>
            <person name="Fauchery L."/>
            <person name="Guy J."/>
            <person name="Iotti M."/>
            <person name="Le Tacon F."/>
            <person name="Lindquist E.A."/>
            <person name="Lipzen A."/>
            <person name="Malagnac F."/>
            <person name="Mello A."/>
            <person name="Molinier V."/>
            <person name="Miyauchi S."/>
            <person name="Poulain J."/>
            <person name="Riccioni C."/>
            <person name="Rubini A."/>
            <person name="Sitrit Y."/>
            <person name="Splivallo R."/>
            <person name="Traeger S."/>
            <person name="Wang M."/>
            <person name="Zifcakova L."/>
            <person name="Wipf D."/>
            <person name="Zambonelli A."/>
            <person name="Paolocci F."/>
            <person name="Nowrousian M."/>
            <person name="Ottonello S."/>
            <person name="Baldrian P."/>
            <person name="Spatafora J.W."/>
            <person name="Henrissat B."/>
            <person name="Nagy L.G."/>
            <person name="Aury J.M."/>
            <person name="Wincker P."/>
            <person name="Grigoriev I.V."/>
            <person name="Bonfante P."/>
            <person name="Martin F.M."/>
        </authorList>
    </citation>
    <scope>NUCLEOTIDE SEQUENCE [LARGE SCALE GENOMIC DNA]</scope>
    <source>
        <strain evidence="3 4">120613-1</strain>
    </source>
</reference>
<evidence type="ECO:0000313" key="4">
    <source>
        <dbReference type="Proteomes" id="UP000276215"/>
    </source>
</evidence>
<gene>
    <name evidence="3" type="ORF">L873DRAFT_1002425</name>
</gene>
<feature type="chain" id="PRO_5018057604" evidence="2">
    <location>
        <begin position="24"/>
        <end position="86"/>
    </location>
</feature>
<keyword evidence="1" id="KW-0472">Membrane</keyword>
<dbReference type="Proteomes" id="UP000276215">
    <property type="component" value="Unassembled WGS sequence"/>
</dbReference>
<feature type="transmembrane region" description="Helical" evidence="1">
    <location>
        <begin position="33"/>
        <end position="51"/>
    </location>
</feature>
<protein>
    <submittedName>
        <fullName evidence="3">Uncharacterized protein</fullName>
    </submittedName>
</protein>
<dbReference type="AlphaFoldDB" id="A0A3N4JZ47"/>
<evidence type="ECO:0000256" key="1">
    <source>
        <dbReference type="SAM" id="Phobius"/>
    </source>
</evidence>
<proteinExistence type="predicted"/>
<organism evidence="3 4">
    <name type="scientific">Choiromyces venosus 120613-1</name>
    <dbReference type="NCBI Taxonomy" id="1336337"/>
    <lineage>
        <taxon>Eukaryota</taxon>
        <taxon>Fungi</taxon>
        <taxon>Dikarya</taxon>
        <taxon>Ascomycota</taxon>
        <taxon>Pezizomycotina</taxon>
        <taxon>Pezizomycetes</taxon>
        <taxon>Pezizales</taxon>
        <taxon>Tuberaceae</taxon>
        <taxon>Choiromyces</taxon>
    </lineage>
</organism>
<evidence type="ECO:0000256" key="2">
    <source>
        <dbReference type="SAM" id="SignalP"/>
    </source>
</evidence>
<keyword evidence="1" id="KW-0812">Transmembrane</keyword>
<feature type="signal peptide" evidence="2">
    <location>
        <begin position="1"/>
        <end position="23"/>
    </location>
</feature>
<keyword evidence="4" id="KW-1185">Reference proteome</keyword>
<evidence type="ECO:0000313" key="3">
    <source>
        <dbReference type="EMBL" id="RPA98954.1"/>
    </source>
</evidence>
<keyword evidence="1" id="KW-1133">Transmembrane helix</keyword>